<dbReference type="Proteomes" id="UP000266841">
    <property type="component" value="Unassembled WGS sequence"/>
</dbReference>
<accession>K0T065</accession>
<feature type="compositionally biased region" description="Basic and acidic residues" evidence="1">
    <location>
        <begin position="21"/>
        <end position="47"/>
    </location>
</feature>
<organism evidence="2 3">
    <name type="scientific">Thalassiosira oceanica</name>
    <name type="common">Marine diatom</name>
    <dbReference type="NCBI Taxonomy" id="159749"/>
    <lineage>
        <taxon>Eukaryota</taxon>
        <taxon>Sar</taxon>
        <taxon>Stramenopiles</taxon>
        <taxon>Ochrophyta</taxon>
        <taxon>Bacillariophyta</taxon>
        <taxon>Coscinodiscophyceae</taxon>
        <taxon>Thalassiosirophycidae</taxon>
        <taxon>Thalassiosirales</taxon>
        <taxon>Thalassiosiraceae</taxon>
        <taxon>Thalassiosira</taxon>
    </lineage>
</organism>
<feature type="compositionally biased region" description="Low complexity" evidence="1">
    <location>
        <begin position="106"/>
        <end position="121"/>
    </location>
</feature>
<evidence type="ECO:0000256" key="1">
    <source>
        <dbReference type="SAM" id="MobiDB-lite"/>
    </source>
</evidence>
<sequence length="225" mass="23787">RAGRGHGRPGEDGGHGTARGRARDREGRAGRAVGEAREGRGRVREGEEGGGGWEGRGGGKGVAVQHRLRRAGCDDRLPVSTILPPIARSREVLRLIGTLSPKRNRTGPTTTTPRSRRFATPSCGARSSSRGPSTWTAVPRPTGGRSRSSAGATSARARLSTWCVVSGGEAHPLAPSHCGLIDIALFYSIRRKKNTDTPPVIRAADESKVTRVHEQDAGQDAAVQL</sequence>
<proteinExistence type="predicted"/>
<feature type="non-terminal residue" evidence="2">
    <location>
        <position position="1"/>
    </location>
</feature>
<dbReference type="EMBL" id="AGNL01017951">
    <property type="protein sequence ID" value="EJK63857.1"/>
    <property type="molecule type" value="Genomic_DNA"/>
</dbReference>
<gene>
    <name evidence="2" type="ORF">THAOC_15463</name>
</gene>
<protein>
    <submittedName>
        <fullName evidence="2">Uncharacterized protein</fullName>
    </submittedName>
</protein>
<dbReference type="AlphaFoldDB" id="K0T065"/>
<feature type="compositionally biased region" description="Low complexity" evidence="1">
    <location>
        <begin position="142"/>
        <end position="152"/>
    </location>
</feature>
<evidence type="ECO:0000313" key="3">
    <source>
        <dbReference type="Proteomes" id="UP000266841"/>
    </source>
</evidence>
<reference evidence="2 3" key="1">
    <citation type="journal article" date="2012" name="Genome Biol.">
        <title>Genome and low-iron response of an oceanic diatom adapted to chronic iron limitation.</title>
        <authorList>
            <person name="Lommer M."/>
            <person name="Specht M."/>
            <person name="Roy A.S."/>
            <person name="Kraemer L."/>
            <person name="Andreson R."/>
            <person name="Gutowska M.A."/>
            <person name="Wolf J."/>
            <person name="Bergner S.V."/>
            <person name="Schilhabel M.B."/>
            <person name="Klostermeier U.C."/>
            <person name="Beiko R.G."/>
            <person name="Rosenstiel P."/>
            <person name="Hippler M."/>
            <person name="Laroche J."/>
        </authorList>
    </citation>
    <scope>NUCLEOTIDE SEQUENCE [LARGE SCALE GENOMIC DNA]</scope>
    <source>
        <strain evidence="2 3">CCMP1005</strain>
    </source>
</reference>
<comment type="caution">
    <text evidence="2">The sequence shown here is derived from an EMBL/GenBank/DDBJ whole genome shotgun (WGS) entry which is preliminary data.</text>
</comment>
<feature type="compositionally biased region" description="Gly residues" evidence="1">
    <location>
        <begin position="49"/>
        <end position="60"/>
    </location>
</feature>
<keyword evidence="3" id="KW-1185">Reference proteome</keyword>
<name>K0T065_THAOC</name>
<feature type="region of interest" description="Disordered" evidence="1">
    <location>
        <begin position="100"/>
        <end position="152"/>
    </location>
</feature>
<evidence type="ECO:0000313" key="2">
    <source>
        <dbReference type="EMBL" id="EJK63857.1"/>
    </source>
</evidence>
<feature type="compositionally biased region" description="Polar residues" evidence="1">
    <location>
        <begin position="125"/>
        <end position="136"/>
    </location>
</feature>
<feature type="region of interest" description="Disordered" evidence="1">
    <location>
        <begin position="1"/>
        <end position="60"/>
    </location>
</feature>